<keyword evidence="2" id="KW-0862">Zinc</keyword>
<dbReference type="Gene3D" id="3.30.160.60">
    <property type="entry name" value="Classic Zinc Finger"/>
    <property type="match status" value="2"/>
</dbReference>
<dbReference type="FunFam" id="3.30.160.60:FF:000356">
    <property type="entry name" value="E3 ubiquitin-protein ligase ZFP91"/>
    <property type="match status" value="1"/>
</dbReference>
<dbReference type="AlphaFoldDB" id="A0A672SMV0"/>
<dbReference type="RefSeq" id="XP_016099024.1">
    <property type="nucleotide sequence ID" value="XM_016243538.1"/>
</dbReference>
<feature type="compositionally biased region" description="Acidic residues" evidence="3">
    <location>
        <begin position="139"/>
        <end position="154"/>
    </location>
</feature>
<dbReference type="Proteomes" id="UP000472262">
    <property type="component" value="Unassembled WGS sequence"/>
</dbReference>
<name>A0A672SMV0_SINGR</name>
<dbReference type="GO" id="GO:0003712">
    <property type="term" value="F:transcription coregulator activity"/>
    <property type="evidence" value="ECO:0007669"/>
    <property type="project" value="TreeGrafter"/>
</dbReference>
<dbReference type="PANTHER" id="PTHR46179">
    <property type="entry name" value="ZINC FINGER PROTEIN"/>
    <property type="match status" value="1"/>
</dbReference>
<feature type="compositionally biased region" description="Basic and acidic residues" evidence="3">
    <location>
        <begin position="156"/>
        <end position="169"/>
    </location>
</feature>
<dbReference type="GO" id="GO:0005634">
    <property type="term" value="C:nucleus"/>
    <property type="evidence" value="ECO:0007669"/>
    <property type="project" value="TreeGrafter"/>
</dbReference>
<dbReference type="InterPro" id="IPR013087">
    <property type="entry name" value="Znf_C2H2_type"/>
</dbReference>
<dbReference type="GO" id="GO:0006357">
    <property type="term" value="P:regulation of transcription by RNA polymerase II"/>
    <property type="evidence" value="ECO:0007669"/>
    <property type="project" value="TreeGrafter"/>
</dbReference>
<dbReference type="PROSITE" id="PS00028">
    <property type="entry name" value="ZINC_FINGER_C2H2_1"/>
    <property type="match status" value="2"/>
</dbReference>
<gene>
    <name evidence="5" type="primary">LOC107559640</name>
</gene>
<proteinExistence type="predicted"/>
<evidence type="ECO:0000313" key="5">
    <source>
        <dbReference type="Ensembl" id="ENSSGRP00000103433.1"/>
    </source>
</evidence>
<dbReference type="GeneID" id="107559640"/>
<dbReference type="GO" id="GO:0008270">
    <property type="term" value="F:zinc ion binding"/>
    <property type="evidence" value="ECO:0007669"/>
    <property type="project" value="UniProtKB-KW"/>
</dbReference>
<feature type="domain" description="C2H2-type" evidence="4">
    <location>
        <begin position="309"/>
        <end position="338"/>
    </location>
</feature>
<evidence type="ECO:0000256" key="1">
    <source>
        <dbReference type="ARBA" id="ARBA00022553"/>
    </source>
</evidence>
<feature type="domain" description="C2H2-type" evidence="4">
    <location>
        <begin position="339"/>
        <end position="366"/>
    </location>
</feature>
<feature type="compositionally biased region" description="Basic residues" evidence="3">
    <location>
        <begin position="96"/>
        <end position="109"/>
    </location>
</feature>
<feature type="compositionally biased region" description="Acidic residues" evidence="3">
    <location>
        <begin position="170"/>
        <end position="180"/>
    </location>
</feature>
<feature type="compositionally biased region" description="Polar residues" evidence="3">
    <location>
        <begin position="22"/>
        <end position="31"/>
    </location>
</feature>
<evidence type="ECO:0000256" key="2">
    <source>
        <dbReference type="PROSITE-ProRule" id="PRU00042"/>
    </source>
</evidence>
<protein>
    <submittedName>
        <fullName evidence="5">E3 ubiquitin-protein ligase ZFP91-like</fullName>
    </submittedName>
</protein>
<feature type="compositionally biased region" description="Basic and acidic residues" evidence="3">
    <location>
        <begin position="207"/>
        <end position="216"/>
    </location>
</feature>
<keyword evidence="2" id="KW-0479">Metal-binding</keyword>
<feature type="compositionally biased region" description="Basic and acidic residues" evidence="3">
    <location>
        <begin position="181"/>
        <end position="199"/>
    </location>
</feature>
<keyword evidence="1" id="KW-0597">Phosphoprotein</keyword>
<dbReference type="PANTHER" id="PTHR46179:SF11">
    <property type="entry name" value="E3 UBIQUITIN-PROTEIN LIGASE ZFP91"/>
    <property type="match status" value="1"/>
</dbReference>
<reference evidence="5" key="2">
    <citation type="submission" date="2025-09" db="UniProtKB">
        <authorList>
            <consortium name="Ensembl"/>
        </authorList>
    </citation>
    <scope>IDENTIFICATION</scope>
</reference>
<keyword evidence="6" id="KW-1185">Reference proteome</keyword>
<dbReference type="InterPro" id="IPR051061">
    <property type="entry name" value="Zinc_finger_trans_reg"/>
</dbReference>
<dbReference type="InterPro" id="IPR036236">
    <property type="entry name" value="Znf_C2H2_sf"/>
</dbReference>
<dbReference type="SMART" id="SM00355">
    <property type="entry name" value="ZnF_C2H2"/>
    <property type="match status" value="3"/>
</dbReference>
<evidence type="ECO:0000256" key="3">
    <source>
        <dbReference type="SAM" id="MobiDB-lite"/>
    </source>
</evidence>
<dbReference type="Ensembl" id="ENSSGRT00000109967.1">
    <property type="protein sequence ID" value="ENSSGRP00000103433.1"/>
    <property type="gene ID" value="ENSSGRG00000051343.1"/>
</dbReference>
<sequence>MEPQLSNNKEEVENETAMEKSAGQSTASTPCRASRGRGDGCLKTEVTCPPETNGAATSVAGSGRVLRDRSTRTIPVWRQSDIGEDRDEATRDAAANRRRKAKCPRRRKSAAAAAGSSDAGKECGGDCDLPDDVEKKEEESMDDEVVVEEEEGQFLDDPKDENYLPHSHSEEEDIISSDEDVPFRDDLNDQSYDPKDFPKSRRRPPTRLKEKKDKAAVPETATEQETEIKTEGGESTDVQTAAEVEEGAEPPRKRGRRKKDDKSPRLPKRRKKPPVQYVRCEMEGCGTVLAHPRYLQHHIKYQHLMKKKYVCPHPSCGRLFRLQKQLLRHAKHHTDQRDYICEFCARAFKSSHNLAVHRMIHTGEKPLQ</sequence>
<evidence type="ECO:0000259" key="4">
    <source>
        <dbReference type="PROSITE" id="PS50157"/>
    </source>
</evidence>
<dbReference type="OrthoDB" id="7852576at2759"/>
<feature type="region of interest" description="Disordered" evidence="3">
    <location>
        <begin position="1"/>
        <end position="274"/>
    </location>
</feature>
<evidence type="ECO:0000313" key="6">
    <source>
        <dbReference type="Proteomes" id="UP000472262"/>
    </source>
</evidence>
<dbReference type="PROSITE" id="PS50157">
    <property type="entry name" value="ZINC_FINGER_C2H2_2"/>
    <property type="match status" value="2"/>
</dbReference>
<organism evidence="5 6">
    <name type="scientific">Sinocyclocheilus grahami</name>
    <name type="common">Dianchi golden-line fish</name>
    <name type="synonym">Barbus grahami</name>
    <dbReference type="NCBI Taxonomy" id="75366"/>
    <lineage>
        <taxon>Eukaryota</taxon>
        <taxon>Metazoa</taxon>
        <taxon>Chordata</taxon>
        <taxon>Craniata</taxon>
        <taxon>Vertebrata</taxon>
        <taxon>Euteleostomi</taxon>
        <taxon>Actinopterygii</taxon>
        <taxon>Neopterygii</taxon>
        <taxon>Teleostei</taxon>
        <taxon>Ostariophysi</taxon>
        <taxon>Cypriniformes</taxon>
        <taxon>Cyprinidae</taxon>
        <taxon>Cyprininae</taxon>
        <taxon>Sinocyclocheilus</taxon>
    </lineage>
</organism>
<reference evidence="5" key="1">
    <citation type="submission" date="2025-08" db="UniProtKB">
        <authorList>
            <consortium name="Ensembl"/>
        </authorList>
    </citation>
    <scope>IDENTIFICATION</scope>
</reference>
<dbReference type="Pfam" id="PF00096">
    <property type="entry name" value="zf-C2H2"/>
    <property type="match status" value="1"/>
</dbReference>
<accession>A0A672SMV0</accession>
<dbReference type="SUPFAM" id="SSF57667">
    <property type="entry name" value="beta-beta-alpha zinc fingers"/>
    <property type="match status" value="2"/>
</dbReference>
<keyword evidence="2" id="KW-0863">Zinc-finger</keyword>